<gene>
    <name evidence="1" type="ORF">METZ01_LOCUS291956</name>
</gene>
<dbReference type="EMBL" id="UINC01088666">
    <property type="protein sequence ID" value="SVC39102.1"/>
    <property type="molecule type" value="Genomic_DNA"/>
</dbReference>
<dbReference type="SUPFAM" id="SSF63829">
    <property type="entry name" value="Calcium-dependent phosphotriesterase"/>
    <property type="match status" value="1"/>
</dbReference>
<feature type="non-terminal residue" evidence="1">
    <location>
        <position position="114"/>
    </location>
</feature>
<proteinExistence type="predicted"/>
<dbReference type="Gene3D" id="2.120.10.30">
    <property type="entry name" value="TolB, C-terminal domain"/>
    <property type="match status" value="1"/>
</dbReference>
<accession>A0A382LVM9</accession>
<sequence length="114" mass="11887">MKIIGPLKLLITILVIAFILVNCSSSKNSDDKKSSEIKIIATGASLAGANGMSFGPDGNLYVASVLGSSITVLNPESGKIIKVYGETDGVIGPDDVDFASDGSWYWTSIMTGEV</sequence>
<evidence type="ECO:0008006" key="2">
    <source>
        <dbReference type="Google" id="ProtNLM"/>
    </source>
</evidence>
<evidence type="ECO:0000313" key="1">
    <source>
        <dbReference type="EMBL" id="SVC39102.1"/>
    </source>
</evidence>
<protein>
    <recommendedName>
        <fullName evidence="2">SMP-30/Gluconolactonase/LRE-like region domain-containing protein</fullName>
    </recommendedName>
</protein>
<organism evidence="1">
    <name type="scientific">marine metagenome</name>
    <dbReference type="NCBI Taxonomy" id="408172"/>
    <lineage>
        <taxon>unclassified sequences</taxon>
        <taxon>metagenomes</taxon>
        <taxon>ecological metagenomes</taxon>
    </lineage>
</organism>
<dbReference type="AlphaFoldDB" id="A0A382LVM9"/>
<reference evidence="1" key="1">
    <citation type="submission" date="2018-05" db="EMBL/GenBank/DDBJ databases">
        <authorList>
            <person name="Lanie J.A."/>
            <person name="Ng W.-L."/>
            <person name="Kazmierczak K.M."/>
            <person name="Andrzejewski T.M."/>
            <person name="Davidsen T.M."/>
            <person name="Wayne K.J."/>
            <person name="Tettelin H."/>
            <person name="Glass J.I."/>
            <person name="Rusch D."/>
            <person name="Podicherti R."/>
            <person name="Tsui H.-C.T."/>
            <person name="Winkler M.E."/>
        </authorList>
    </citation>
    <scope>NUCLEOTIDE SEQUENCE</scope>
</reference>
<name>A0A382LVM9_9ZZZZ</name>
<dbReference type="InterPro" id="IPR011042">
    <property type="entry name" value="6-blade_b-propeller_TolB-like"/>
</dbReference>